<dbReference type="AlphaFoldDB" id="A0A929QUM8"/>
<evidence type="ECO:0000313" key="4">
    <source>
        <dbReference type="Proteomes" id="UP000757900"/>
    </source>
</evidence>
<sequence>MAYSQEFHVFHNKSSVDLYPVQFGRESCKSLQAFGPTTVNGYLFHYILEGNGTFYLNEENHATQLSAGQGFLIPPHTICSYQADLNTPWTYA</sequence>
<dbReference type="GO" id="GO:0003677">
    <property type="term" value="F:DNA binding"/>
    <property type="evidence" value="ECO:0007669"/>
    <property type="project" value="UniProtKB-KW"/>
</dbReference>
<comment type="caution">
    <text evidence="3">The sequence shown here is derived from an EMBL/GenBank/DDBJ whole genome shotgun (WGS) entry which is preliminary data.</text>
</comment>
<evidence type="ECO:0000256" key="1">
    <source>
        <dbReference type="ARBA" id="ARBA00023125"/>
    </source>
</evidence>
<dbReference type="InterPro" id="IPR014710">
    <property type="entry name" value="RmlC-like_jellyroll"/>
</dbReference>
<dbReference type="InterPro" id="IPR003313">
    <property type="entry name" value="AraC-bd"/>
</dbReference>
<feature type="non-terminal residue" evidence="3">
    <location>
        <position position="92"/>
    </location>
</feature>
<name>A0A929QUM8_ABIDE</name>
<dbReference type="CDD" id="cd06986">
    <property type="entry name" value="cupin_MmsR-like_N"/>
    <property type="match status" value="1"/>
</dbReference>
<protein>
    <submittedName>
        <fullName evidence="3">AraC family ligand binding domain-containing protein</fullName>
    </submittedName>
</protein>
<dbReference type="GO" id="GO:0006355">
    <property type="term" value="P:regulation of DNA-templated transcription"/>
    <property type="evidence" value="ECO:0007669"/>
    <property type="project" value="InterPro"/>
</dbReference>
<dbReference type="Proteomes" id="UP000757900">
    <property type="component" value="Unassembled WGS sequence"/>
</dbReference>
<evidence type="ECO:0000313" key="3">
    <source>
        <dbReference type="EMBL" id="MBF0935737.1"/>
    </source>
</evidence>
<dbReference type="Pfam" id="PF02311">
    <property type="entry name" value="AraC_binding"/>
    <property type="match status" value="1"/>
</dbReference>
<organism evidence="3 4">
    <name type="scientific">Abiotrophia defectiva</name>
    <name type="common">Streptococcus defectivus</name>
    <dbReference type="NCBI Taxonomy" id="46125"/>
    <lineage>
        <taxon>Bacteria</taxon>
        <taxon>Bacillati</taxon>
        <taxon>Bacillota</taxon>
        <taxon>Bacilli</taxon>
        <taxon>Lactobacillales</taxon>
        <taxon>Aerococcaceae</taxon>
        <taxon>Abiotrophia</taxon>
    </lineage>
</organism>
<gene>
    <name evidence="3" type="ORF">HXK00_08890</name>
</gene>
<proteinExistence type="predicted"/>
<accession>A0A929QUM8</accession>
<dbReference type="SUPFAM" id="SSF51215">
    <property type="entry name" value="Regulatory protein AraC"/>
    <property type="match status" value="1"/>
</dbReference>
<evidence type="ECO:0000259" key="2">
    <source>
        <dbReference type="Pfam" id="PF02311"/>
    </source>
</evidence>
<keyword evidence="1" id="KW-0238">DNA-binding</keyword>
<reference evidence="3" key="1">
    <citation type="submission" date="2020-04" db="EMBL/GenBank/DDBJ databases">
        <title>Deep metagenomics examines the oral microbiome during advanced dental caries in children, revealing novel taxa and co-occurrences with host molecules.</title>
        <authorList>
            <person name="Baker J.L."/>
            <person name="Morton J.T."/>
            <person name="Dinis M."/>
            <person name="Alvarez R."/>
            <person name="Tran N.C."/>
            <person name="Knight R."/>
            <person name="Edlund A."/>
        </authorList>
    </citation>
    <scope>NUCLEOTIDE SEQUENCE</scope>
    <source>
        <strain evidence="3">JCVI_23_bin.16</strain>
    </source>
</reference>
<dbReference type="Gene3D" id="2.60.120.10">
    <property type="entry name" value="Jelly Rolls"/>
    <property type="match status" value="1"/>
</dbReference>
<feature type="domain" description="AraC-type arabinose-binding/dimerisation" evidence="2">
    <location>
        <begin position="20"/>
        <end position="91"/>
    </location>
</feature>
<dbReference type="EMBL" id="JABZFV010000366">
    <property type="protein sequence ID" value="MBF0935737.1"/>
    <property type="molecule type" value="Genomic_DNA"/>
</dbReference>
<dbReference type="InterPro" id="IPR037923">
    <property type="entry name" value="HTH-like"/>
</dbReference>